<feature type="non-terminal residue" evidence="6">
    <location>
        <position position="216"/>
    </location>
</feature>
<dbReference type="Gene3D" id="3.50.50.60">
    <property type="entry name" value="FAD/NAD(P)-binding domain"/>
    <property type="match status" value="2"/>
</dbReference>
<reference evidence="6 7" key="1">
    <citation type="submission" date="2012-12" db="EMBL/GenBank/DDBJ databases">
        <title>Whole genome shotgun sequence of Gordonia aichiensis NBRC 108223.</title>
        <authorList>
            <person name="Isaki-Nakamura S."/>
            <person name="Hosoyama A."/>
            <person name="Tsuchikane K."/>
            <person name="Ando Y."/>
            <person name="Baba S."/>
            <person name="Ohji S."/>
            <person name="Hamada M."/>
            <person name="Tamura T."/>
            <person name="Yamazoe A."/>
            <person name="Yamazaki S."/>
            <person name="Fujita N."/>
        </authorList>
    </citation>
    <scope>NUCLEOTIDE SEQUENCE [LARGE SCALE GENOMIC DNA]</scope>
    <source>
        <strain evidence="6 7">NBRC 108223</strain>
    </source>
</reference>
<dbReference type="SUPFAM" id="SSF51905">
    <property type="entry name" value="FAD/NAD(P)-binding domain"/>
    <property type="match status" value="1"/>
</dbReference>
<dbReference type="GO" id="GO:0005737">
    <property type="term" value="C:cytoplasm"/>
    <property type="evidence" value="ECO:0007669"/>
    <property type="project" value="TreeGrafter"/>
</dbReference>
<keyword evidence="4" id="KW-0560">Oxidoreductase</keyword>
<comment type="cofactor">
    <cofactor evidence="1">
        <name>FAD</name>
        <dbReference type="ChEBI" id="CHEBI:57692"/>
    </cofactor>
</comment>
<keyword evidence="7" id="KW-1185">Reference proteome</keyword>
<feature type="domain" description="FAD/NAD(P)-binding" evidence="5">
    <location>
        <begin position="8"/>
        <end position="212"/>
    </location>
</feature>
<dbReference type="PRINTS" id="PR00411">
    <property type="entry name" value="PNDRDTASEI"/>
</dbReference>
<organism evidence="6 7">
    <name type="scientific">Gordonia aichiensis NBRC 108223</name>
    <dbReference type="NCBI Taxonomy" id="1220583"/>
    <lineage>
        <taxon>Bacteria</taxon>
        <taxon>Bacillati</taxon>
        <taxon>Actinomycetota</taxon>
        <taxon>Actinomycetes</taxon>
        <taxon>Mycobacteriales</taxon>
        <taxon>Gordoniaceae</taxon>
        <taxon>Gordonia</taxon>
    </lineage>
</organism>
<dbReference type="STRING" id="1220583.GOACH_10_01740"/>
<evidence type="ECO:0000256" key="3">
    <source>
        <dbReference type="ARBA" id="ARBA00022827"/>
    </source>
</evidence>
<evidence type="ECO:0000259" key="5">
    <source>
        <dbReference type="Pfam" id="PF07992"/>
    </source>
</evidence>
<evidence type="ECO:0000256" key="2">
    <source>
        <dbReference type="ARBA" id="ARBA00022630"/>
    </source>
</evidence>
<dbReference type="PANTHER" id="PTHR43557:SF2">
    <property type="entry name" value="RIESKE DOMAIN-CONTAINING PROTEIN-RELATED"/>
    <property type="match status" value="1"/>
</dbReference>
<accession>L7KK00</accession>
<evidence type="ECO:0000256" key="4">
    <source>
        <dbReference type="ARBA" id="ARBA00023002"/>
    </source>
</evidence>
<keyword evidence="3" id="KW-0274">FAD</keyword>
<dbReference type="OrthoDB" id="3568330at2"/>
<dbReference type="PANTHER" id="PTHR43557">
    <property type="entry name" value="APOPTOSIS-INDUCING FACTOR 1"/>
    <property type="match status" value="1"/>
</dbReference>
<dbReference type="PRINTS" id="PR00368">
    <property type="entry name" value="FADPNR"/>
</dbReference>
<dbReference type="GO" id="GO:0016651">
    <property type="term" value="F:oxidoreductase activity, acting on NAD(P)H"/>
    <property type="evidence" value="ECO:0007669"/>
    <property type="project" value="TreeGrafter"/>
</dbReference>
<dbReference type="eggNOG" id="COG0446">
    <property type="taxonomic scope" value="Bacteria"/>
</dbReference>
<dbReference type="RefSeq" id="WP_005175125.1">
    <property type="nucleotide sequence ID" value="NZ_BANR01000010.1"/>
</dbReference>
<comment type="caution">
    <text evidence="6">The sequence shown here is derived from an EMBL/GenBank/DDBJ whole genome shotgun (WGS) entry which is preliminary data.</text>
</comment>
<dbReference type="InterPro" id="IPR023753">
    <property type="entry name" value="FAD/NAD-binding_dom"/>
</dbReference>
<protein>
    <submittedName>
        <fullName evidence="6">Putative ferredoxin reductase</fullName>
    </submittedName>
</protein>
<dbReference type="AlphaFoldDB" id="L7KK00"/>
<evidence type="ECO:0000256" key="1">
    <source>
        <dbReference type="ARBA" id="ARBA00001974"/>
    </source>
</evidence>
<dbReference type="InterPro" id="IPR036188">
    <property type="entry name" value="FAD/NAD-bd_sf"/>
</dbReference>
<dbReference type="EMBL" id="BANR01000010">
    <property type="protein sequence ID" value="GAC49205.1"/>
    <property type="molecule type" value="Genomic_DNA"/>
</dbReference>
<name>L7KK00_9ACTN</name>
<evidence type="ECO:0000313" key="7">
    <source>
        <dbReference type="Proteomes" id="UP000010988"/>
    </source>
</evidence>
<dbReference type="Proteomes" id="UP000010988">
    <property type="component" value="Unassembled WGS sequence"/>
</dbReference>
<gene>
    <name evidence="6" type="ORF">GOACH_10_01740</name>
</gene>
<sequence length="216" mass="22873">MTASPDASVVIIGAGHAGSGLAAILRQSGFAGSLTIIGDERHLPYHRPPLSKKFDSSDVEQLLRPREFYVENNIDLRVGQGVRSIDLNTRVVATDSGSEIEYSTLVFATGSTPRSLPGVDPALAGVHTLRSLDDAHDLSESLARGGALVIVGGGYVGMEVAAVARSQGTPVTVIEREDRLLARVASAELSSMLADYHTQRGVTIRIGQSISGLRNW</sequence>
<dbReference type="Pfam" id="PF07992">
    <property type="entry name" value="Pyr_redox_2"/>
    <property type="match status" value="1"/>
</dbReference>
<evidence type="ECO:0000313" key="6">
    <source>
        <dbReference type="EMBL" id="GAC49205.1"/>
    </source>
</evidence>
<keyword evidence="2" id="KW-0285">Flavoprotein</keyword>
<dbReference type="InterPro" id="IPR050446">
    <property type="entry name" value="FAD-oxidoreductase/Apoptosis"/>
</dbReference>
<proteinExistence type="predicted"/>